<dbReference type="InterPro" id="IPR036291">
    <property type="entry name" value="NAD(P)-bd_dom_sf"/>
</dbReference>
<dbReference type="SUPFAM" id="SSF51735">
    <property type="entry name" value="NAD(P)-binding Rossmann-fold domains"/>
    <property type="match status" value="1"/>
</dbReference>
<evidence type="ECO:0000256" key="1">
    <source>
        <dbReference type="SAM" id="Phobius"/>
    </source>
</evidence>
<feature type="domain" description="Methyltransferase putative zinc binding" evidence="3">
    <location>
        <begin position="357"/>
        <end position="418"/>
    </location>
</feature>
<evidence type="ECO:0000259" key="4">
    <source>
        <dbReference type="Pfam" id="PF08484"/>
    </source>
</evidence>
<dbReference type="Gene3D" id="3.40.50.720">
    <property type="entry name" value="NAD(P)-binding Rossmann-like Domain"/>
    <property type="match status" value="2"/>
</dbReference>
<dbReference type="AlphaFoldDB" id="A0A819M5H6"/>
<accession>A0A819M5H6</accession>
<dbReference type="InterPro" id="IPR013691">
    <property type="entry name" value="MeTrfase_14"/>
</dbReference>
<dbReference type="InterPro" id="IPR001509">
    <property type="entry name" value="Epimerase_deHydtase"/>
</dbReference>
<evidence type="ECO:0000259" key="2">
    <source>
        <dbReference type="Pfam" id="PF01370"/>
    </source>
</evidence>
<feature type="transmembrane region" description="Helical" evidence="1">
    <location>
        <begin position="6"/>
        <end position="23"/>
    </location>
</feature>
<dbReference type="Pfam" id="PF01370">
    <property type="entry name" value="Epimerase"/>
    <property type="match status" value="1"/>
</dbReference>
<feature type="transmembrane region" description="Helical" evidence="1">
    <location>
        <begin position="44"/>
        <end position="64"/>
    </location>
</feature>
<proteinExistence type="predicted"/>
<dbReference type="PANTHER" id="PTHR43861:SF5">
    <property type="entry name" value="BLL5978 PROTEIN"/>
    <property type="match status" value="1"/>
</dbReference>
<dbReference type="SUPFAM" id="SSF53335">
    <property type="entry name" value="S-adenosyl-L-methionine-dependent methyltransferases"/>
    <property type="match status" value="1"/>
</dbReference>
<evidence type="ECO:0000313" key="6">
    <source>
        <dbReference type="EMBL" id="CAF3974639.1"/>
    </source>
</evidence>
<dbReference type="EMBL" id="CAJOBB010002504">
    <property type="protein sequence ID" value="CAF3974639.1"/>
    <property type="molecule type" value="Genomic_DNA"/>
</dbReference>
<dbReference type="Proteomes" id="UP000663868">
    <property type="component" value="Unassembled WGS sequence"/>
</dbReference>
<organism evidence="6 7">
    <name type="scientific">Adineta steineri</name>
    <dbReference type="NCBI Taxonomy" id="433720"/>
    <lineage>
        <taxon>Eukaryota</taxon>
        <taxon>Metazoa</taxon>
        <taxon>Spiralia</taxon>
        <taxon>Gnathifera</taxon>
        <taxon>Rotifera</taxon>
        <taxon>Eurotatoria</taxon>
        <taxon>Bdelloidea</taxon>
        <taxon>Adinetida</taxon>
        <taxon>Adinetidae</taxon>
        <taxon>Adineta</taxon>
    </lineage>
</organism>
<dbReference type="EMBL" id="CAJNOE010001548">
    <property type="protein sequence ID" value="CAF1432613.1"/>
    <property type="molecule type" value="Genomic_DNA"/>
</dbReference>
<evidence type="ECO:0000313" key="5">
    <source>
        <dbReference type="EMBL" id="CAF1432613.1"/>
    </source>
</evidence>
<dbReference type="Gene3D" id="6.20.50.110">
    <property type="entry name" value="Methyltransferase, zinc-binding domain"/>
    <property type="match status" value="1"/>
</dbReference>
<keyword evidence="1" id="KW-0472">Membrane</keyword>
<dbReference type="Pfam" id="PF13489">
    <property type="entry name" value="Methyltransf_23"/>
    <property type="match status" value="1"/>
</dbReference>
<keyword evidence="1" id="KW-1133">Transmembrane helix</keyword>
<feature type="domain" description="NAD-dependent epimerase/dehydratase" evidence="2">
    <location>
        <begin position="54"/>
        <end position="261"/>
    </location>
</feature>
<dbReference type="Pfam" id="PF08484">
    <property type="entry name" value="Methyltransf_14"/>
    <property type="match status" value="1"/>
</dbReference>
<dbReference type="Gene3D" id="3.40.50.150">
    <property type="entry name" value="Vaccinia Virus protein VP39"/>
    <property type="match status" value="1"/>
</dbReference>
<gene>
    <name evidence="5" type="ORF">IZO911_LOCUS41321</name>
    <name evidence="6" type="ORF">KXQ929_LOCUS26979</name>
</gene>
<evidence type="ECO:0000313" key="7">
    <source>
        <dbReference type="Proteomes" id="UP000663868"/>
    </source>
</evidence>
<sequence length="1074" mass="122915">MNKRIVFFYILVVSLLLLVGIGIRRTPSDTRNDGPMLKKVSVRHLNISSTSFSIVIIGSSGYIGSRLLHYLQRKQEWNAVGYDRIIPEQASHEIITEDLQKFRVVVYLGGLSDRTLCRDRPNDANQENVNDIFNLAKRMLPSQLLIFASTSEIAEGYGSIAMNETSPVQAHLFDTYVGSMRRRENILQKLSLGYTSAPRMIGLRFGIVTDLSHNQRMDFGHMAYVCEAFLGGKFNIVHPDATRSFLGMTDLLRAVTIVIERQKIAKRFDLFHLQSFSASTSKMANAIALATGAHVLASNHSLKNINNGFSLNTSKFRTTYNFVFNDNQDQIISERIYDVPRLCLGQQSRIDKDSVPCVVCGSHEMHLVLDLHKQPLANDFRKQSDKALKCERFPLRLVRCPKCHHAQLSYIVDRAYLFSHYLYQSGTSKSIKTYFEWLAEKIIDESRKTNGTVLEIASNDGSQLSEFSKRGWRTVGVDPAKNLAKLARAKGHTVFVGFWGTDTFPSLPSPESLDVIVAQNVLAHVSSPVQFLRACATVMGSTTRLYIQTSQCEMYETGQFDTVYHEHVSFFTAHSFQKIATLTGLYVINFEITPIHGRSCLVTFGRIKIPNTAFITTFHKSLVPSFSLALQKERNLGLTDAWFYVKYQAQALSMRKWIVHQLTHLFAQRHIIIGYGAAAKGMVLLHSLLEMPNRTWEFSYIIDDAPLKQHTYCPGTSIPVRPTSELDRHNLNQPLTVVVFAWNFWEEISSKIRLKTFKKGIKNVYILLPFPRQQLIKINSNFESIITQNAFRILPWPFQFPFLRRPVLLLSYLVNKTVLLSSWIRHHAPMFDIAILIDYGATDRSLQILRSEAPSTWKIISSRNKETTSRIIDEEVKSYQKMYPRTWKIVLSTDELLVHPNLRQMLADTESSNDSIELRFRSLLIVPGESISIDPFTSLLNQQTRYILNSTAHQNLSSTALGYRYIHRYQYGEDGDEHHSTRMDSWRWANTGFIADYRYILSLWHMKDKLSVSAHTLTEKRILNGQVSPNPDITPSQLTKKNSLRVYIDDLQNLDPSNDDLKMAHRLWREMTDH</sequence>
<name>A0A819M5H6_9BILA</name>
<dbReference type="Proteomes" id="UP000663860">
    <property type="component" value="Unassembled WGS sequence"/>
</dbReference>
<keyword evidence="1" id="KW-0812">Transmembrane</keyword>
<dbReference type="InterPro" id="IPR029063">
    <property type="entry name" value="SAM-dependent_MTases_sf"/>
</dbReference>
<evidence type="ECO:0000259" key="3">
    <source>
        <dbReference type="Pfam" id="PF08421"/>
    </source>
</evidence>
<reference evidence="6" key="1">
    <citation type="submission" date="2021-02" db="EMBL/GenBank/DDBJ databases">
        <authorList>
            <person name="Nowell W R."/>
        </authorList>
    </citation>
    <scope>NUCLEOTIDE SEQUENCE</scope>
</reference>
<dbReference type="PANTHER" id="PTHR43861">
    <property type="entry name" value="TRANS-ACONITATE 2-METHYLTRANSFERASE-RELATED"/>
    <property type="match status" value="1"/>
</dbReference>
<dbReference type="InterPro" id="IPR038576">
    <property type="entry name" value="Methyltransf_Zn-bd_dom_put_sf"/>
</dbReference>
<feature type="domain" description="C-methyltransferase" evidence="4">
    <location>
        <begin position="625"/>
        <end position="761"/>
    </location>
</feature>
<protein>
    <submittedName>
        <fullName evidence="6">Uncharacterized protein</fullName>
    </submittedName>
</protein>
<dbReference type="Pfam" id="PF08421">
    <property type="entry name" value="Methyltransf_13"/>
    <property type="match status" value="1"/>
</dbReference>
<dbReference type="InterPro" id="IPR013630">
    <property type="entry name" value="Methyltransf_Zn-bd_dom_put"/>
</dbReference>
<comment type="caution">
    <text evidence="6">The sequence shown here is derived from an EMBL/GenBank/DDBJ whole genome shotgun (WGS) entry which is preliminary data.</text>
</comment>